<evidence type="ECO:0000313" key="2">
    <source>
        <dbReference type="EMBL" id="JAD37675.1"/>
    </source>
</evidence>
<evidence type="ECO:0000256" key="1">
    <source>
        <dbReference type="SAM" id="MobiDB-lite"/>
    </source>
</evidence>
<protein>
    <submittedName>
        <fullName evidence="2">Uncharacterized protein</fullName>
    </submittedName>
</protein>
<reference evidence="2" key="2">
    <citation type="journal article" date="2015" name="Data Brief">
        <title>Shoot transcriptome of the giant reed, Arundo donax.</title>
        <authorList>
            <person name="Barrero R.A."/>
            <person name="Guerrero F.D."/>
            <person name="Moolhuijzen P."/>
            <person name="Goolsby J.A."/>
            <person name="Tidwell J."/>
            <person name="Bellgard S.E."/>
            <person name="Bellgard M.I."/>
        </authorList>
    </citation>
    <scope>NUCLEOTIDE SEQUENCE</scope>
    <source>
        <tissue evidence="2">Shoot tissue taken approximately 20 cm above the soil surface</tissue>
    </source>
</reference>
<organism evidence="2">
    <name type="scientific">Arundo donax</name>
    <name type="common">Giant reed</name>
    <name type="synonym">Donax arundinaceus</name>
    <dbReference type="NCBI Taxonomy" id="35708"/>
    <lineage>
        <taxon>Eukaryota</taxon>
        <taxon>Viridiplantae</taxon>
        <taxon>Streptophyta</taxon>
        <taxon>Embryophyta</taxon>
        <taxon>Tracheophyta</taxon>
        <taxon>Spermatophyta</taxon>
        <taxon>Magnoliopsida</taxon>
        <taxon>Liliopsida</taxon>
        <taxon>Poales</taxon>
        <taxon>Poaceae</taxon>
        <taxon>PACMAD clade</taxon>
        <taxon>Arundinoideae</taxon>
        <taxon>Arundineae</taxon>
        <taxon>Arundo</taxon>
    </lineage>
</organism>
<accession>A0A0A8ZLR3</accession>
<feature type="compositionally biased region" description="Basic and acidic residues" evidence="1">
    <location>
        <begin position="1"/>
        <end position="14"/>
    </location>
</feature>
<dbReference type="AlphaFoldDB" id="A0A0A8ZLR3"/>
<sequence length="75" mass="8121">MSAGIESKRNRTDVTARAPIASERKPAEIPPKTPPMSNTTDRIPEALCDKNWPATAATLKIDCYIVNVSAPLCLI</sequence>
<reference evidence="2" key="1">
    <citation type="submission" date="2014-09" db="EMBL/GenBank/DDBJ databases">
        <authorList>
            <person name="Magalhaes I.L.F."/>
            <person name="Oliveira U."/>
            <person name="Santos F.R."/>
            <person name="Vidigal T.H.D.A."/>
            <person name="Brescovit A.D."/>
            <person name="Santos A.J."/>
        </authorList>
    </citation>
    <scope>NUCLEOTIDE SEQUENCE</scope>
    <source>
        <tissue evidence="2">Shoot tissue taken approximately 20 cm above the soil surface</tissue>
    </source>
</reference>
<feature type="region of interest" description="Disordered" evidence="1">
    <location>
        <begin position="1"/>
        <end position="43"/>
    </location>
</feature>
<name>A0A0A8ZLR3_ARUDO</name>
<proteinExistence type="predicted"/>
<dbReference type="EMBL" id="GBRH01260220">
    <property type="protein sequence ID" value="JAD37675.1"/>
    <property type="molecule type" value="Transcribed_RNA"/>
</dbReference>